<gene>
    <name evidence="1" type="ORF">Tci_670320</name>
</gene>
<feature type="non-terminal residue" evidence="1">
    <location>
        <position position="174"/>
    </location>
</feature>
<accession>A0A699KP00</accession>
<name>A0A699KP00_TANCI</name>
<evidence type="ECO:0000313" key="1">
    <source>
        <dbReference type="EMBL" id="GFA98348.1"/>
    </source>
</evidence>
<sequence length="174" mass="18971">PSAASHVAASYWTATSDVAATSAPVNAVGQRRSTPPANDSQRRQITVVIDGQQRRITVVIGGQPWRTTTVADGGPSLTAARPPLTTTVDRSLRVKINNGRKGVHTRPHHRTTCQRGLVSWSKLGMGRVWIGSGPGPPRGMPRVCHVCTRVPTWHHVASTWMLMWIICTKWDSTL</sequence>
<dbReference type="AlphaFoldDB" id="A0A699KP00"/>
<proteinExistence type="predicted"/>
<comment type="caution">
    <text evidence="1">The sequence shown here is derived from an EMBL/GenBank/DDBJ whole genome shotgun (WGS) entry which is preliminary data.</text>
</comment>
<protein>
    <submittedName>
        <fullName evidence="1">Uncharacterized protein</fullName>
    </submittedName>
</protein>
<organism evidence="1">
    <name type="scientific">Tanacetum cinerariifolium</name>
    <name type="common">Dalmatian daisy</name>
    <name type="synonym">Chrysanthemum cinerariifolium</name>
    <dbReference type="NCBI Taxonomy" id="118510"/>
    <lineage>
        <taxon>Eukaryota</taxon>
        <taxon>Viridiplantae</taxon>
        <taxon>Streptophyta</taxon>
        <taxon>Embryophyta</taxon>
        <taxon>Tracheophyta</taxon>
        <taxon>Spermatophyta</taxon>
        <taxon>Magnoliopsida</taxon>
        <taxon>eudicotyledons</taxon>
        <taxon>Gunneridae</taxon>
        <taxon>Pentapetalae</taxon>
        <taxon>asterids</taxon>
        <taxon>campanulids</taxon>
        <taxon>Asterales</taxon>
        <taxon>Asteraceae</taxon>
        <taxon>Asteroideae</taxon>
        <taxon>Anthemideae</taxon>
        <taxon>Anthemidinae</taxon>
        <taxon>Tanacetum</taxon>
    </lineage>
</organism>
<reference evidence="1" key="1">
    <citation type="journal article" date="2019" name="Sci. Rep.">
        <title>Draft genome of Tanacetum cinerariifolium, the natural source of mosquito coil.</title>
        <authorList>
            <person name="Yamashiro T."/>
            <person name="Shiraishi A."/>
            <person name="Satake H."/>
            <person name="Nakayama K."/>
        </authorList>
    </citation>
    <scope>NUCLEOTIDE SEQUENCE</scope>
</reference>
<dbReference type="EMBL" id="BKCJ010527266">
    <property type="protein sequence ID" value="GFA98348.1"/>
    <property type="molecule type" value="Genomic_DNA"/>
</dbReference>
<feature type="non-terminal residue" evidence="1">
    <location>
        <position position="1"/>
    </location>
</feature>